<name>A0A645IU49_9ZZZZ</name>
<proteinExistence type="predicted"/>
<evidence type="ECO:0000313" key="1">
    <source>
        <dbReference type="EMBL" id="MPN51914.1"/>
    </source>
</evidence>
<sequence length="105" mass="12403">MIRIRIRIGHHNRFNAAITRNRNIFLQTIEDQRFFRLQTMHVNNHVRTDADFVPQPFGDLPGYARRFRMVPQTIHIVQRSGIVASLFPRTIIVPELRIIIIVDFA</sequence>
<gene>
    <name evidence="1" type="ORF">SDC9_199565</name>
</gene>
<organism evidence="1">
    <name type="scientific">bioreactor metagenome</name>
    <dbReference type="NCBI Taxonomy" id="1076179"/>
    <lineage>
        <taxon>unclassified sequences</taxon>
        <taxon>metagenomes</taxon>
        <taxon>ecological metagenomes</taxon>
    </lineage>
</organism>
<dbReference type="AlphaFoldDB" id="A0A645IU49"/>
<accession>A0A645IU49</accession>
<dbReference type="EMBL" id="VSSQ01117492">
    <property type="protein sequence ID" value="MPN51914.1"/>
    <property type="molecule type" value="Genomic_DNA"/>
</dbReference>
<comment type="caution">
    <text evidence="1">The sequence shown here is derived from an EMBL/GenBank/DDBJ whole genome shotgun (WGS) entry which is preliminary data.</text>
</comment>
<protein>
    <submittedName>
        <fullName evidence="1">Uncharacterized protein</fullName>
    </submittedName>
</protein>
<reference evidence="1" key="1">
    <citation type="submission" date="2019-08" db="EMBL/GenBank/DDBJ databases">
        <authorList>
            <person name="Kucharzyk K."/>
            <person name="Murdoch R.W."/>
            <person name="Higgins S."/>
            <person name="Loffler F."/>
        </authorList>
    </citation>
    <scope>NUCLEOTIDE SEQUENCE</scope>
</reference>